<feature type="domain" description="ELP1 N-terminal second beta-propeller" evidence="9">
    <location>
        <begin position="355"/>
        <end position="682"/>
    </location>
</feature>
<dbReference type="Proteomes" id="UP001055439">
    <property type="component" value="Chromosome 8"/>
</dbReference>
<evidence type="ECO:0000313" key="13">
    <source>
        <dbReference type="EMBL" id="URE38689.1"/>
    </source>
</evidence>
<organism evidence="13 14">
    <name type="scientific">Musa troglodytarum</name>
    <name type="common">fe'i banana</name>
    <dbReference type="NCBI Taxonomy" id="320322"/>
    <lineage>
        <taxon>Eukaryota</taxon>
        <taxon>Viridiplantae</taxon>
        <taxon>Streptophyta</taxon>
        <taxon>Embryophyta</taxon>
        <taxon>Tracheophyta</taxon>
        <taxon>Spermatophyta</taxon>
        <taxon>Magnoliopsida</taxon>
        <taxon>Liliopsida</taxon>
        <taxon>Zingiberales</taxon>
        <taxon>Musaceae</taxon>
        <taxon>Musa</taxon>
    </lineage>
</organism>
<dbReference type="GO" id="GO:0000049">
    <property type="term" value="F:tRNA binding"/>
    <property type="evidence" value="ECO:0007669"/>
    <property type="project" value="TreeGrafter"/>
</dbReference>
<dbReference type="Pfam" id="PF23936">
    <property type="entry name" value="HB_ELP1"/>
    <property type="match status" value="1"/>
</dbReference>
<evidence type="ECO:0000256" key="4">
    <source>
        <dbReference type="ARBA" id="ARBA00022694"/>
    </source>
</evidence>
<name>A0A9E7L5M8_9LILI</name>
<dbReference type="GO" id="GO:0005829">
    <property type="term" value="C:cytosol"/>
    <property type="evidence" value="ECO:0007669"/>
    <property type="project" value="TreeGrafter"/>
</dbReference>
<dbReference type="Gene3D" id="2.130.10.10">
    <property type="entry name" value="YVTN repeat-like/Quinoprotein amine dehydrogenase"/>
    <property type="match status" value="1"/>
</dbReference>
<dbReference type="GO" id="GO:0002926">
    <property type="term" value="P:tRNA wobble base 5-methoxycarbonylmethyl-2-thiouridinylation"/>
    <property type="evidence" value="ECO:0007669"/>
    <property type="project" value="TreeGrafter"/>
</dbReference>
<comment type="subcellular location">
    <subcellularLocation>
        <location evidence="6">Cytoplasm</location>
    </subcellularLocation>
    <subcellularLocation>
        <location evidence="6">Nucleus</location>
    </subcellularLocation>
</comment>
<evidence type="ECO:0000256" key="2">
    <source>
        <dbReference type="ARBA" id="ARBA00006086"/>
    </source>
</evidence>
<protein>
    <recommendedName>
        <fullName evidence="5 6">Elongator complex protein 1</fullName>
    </recommendedName>
</protein>
<feature type="compositionally biased region" description="Low complexity" evidence="7">
    <location>
        <begin position="1185"/>
        <end position="1197"/>
    </location>
</feature>
<evidence type="ECO:0000259" key="8">
    <source>
        <dbReference type="Pfam" id="PF04762"/>
    </source>
</evidence>
<dbReference type="InterPro" id="IPR056169">
    <property type="entry name" value="HB_ELP1"/>
</dbReference>
<evidence type="ECO:0000259" key="9">
    <source>
        <dbReference type="Pfam" id="PF23797"/>
    </source>
</evidence>
<evidence type="ECO:0000259" key="10">
    <source>
        <dbReference type="Pfam" id="PF23878"/>
    </source>
</evidence>
<keyword evidence="3 6" id="KW-0963">Cytoplasm</keyword>
<sequence length="1332" mass="149540">MKNLKLSSQFSRDLELQFEGETLLLSAFDIERNRVFFSSSANVVYTLQLPLSPDSTSEAEPLPLESGDHITAMDYLMEKEALILGSSWGCLLLYNVDMKTTEIVGEVKGGVKSLVCSPDGALLAVTSGSGQLLVMTYEWDVQYEIPLDPQLSDNVNVSDMDGHSINHFESSITWRGDGRFYATISGVYDSSSLQKLRVWERESGELYSSSEFRKFMGTSLDWMPSGAKVATVCDRKNENKCPLVVLFEKNGLERNSFPIDVPVEATVEILKWNCNSDLLSASVIGDEYDSIKIWSFSNNHWYLKQDIRYPKKDRVRYIWDPSKPLHLISWTLCGKIIAYNFLWSTAVTETSIALVIDNSNVLVTPLSLSLMPPPMSLFNLKFSCAVQDICFHFKNSKNYIAACLSNGNLCVVELPRMDVWDQFEGKVFNIDACHADSALGTFMHLTWLDSHVLLGVSSLGSHSHSASLGKDALVEKQKQSHGYLLQEIELVCSENSVPESVSSSGWHAKISKLRSFEEPIIAIAPIPNKKFSAFIQFHGGSVVEYSSSNVMIPEHSYLHEFKSEHGFSSSCLWMKVVLVRDNGTLKQLIFGLDENGRLHFGRRILCKNCSSFSFYSATCGVSEQAVTHLLLTTKHDLLIIVSMDDVLHGNPETKIDGYSSSNNRAEENKDFVRIWERGAKLIGVIHGDEAAVILQTNRGSLECIYPRKLVLVSIINALVQGRFKDAMLMVRRHRIDFNVIVDYYGWKAFLKSAKEFVCQVDNLGHITEFVSSIKNENVISTLYKAYISQPASSETTSGHTESVHMESKISGVLLAVRRALEEQIPEIPARELCILTTLARSEPPALEEALNRIKVIRELELLKVDDARRKSYPSAEESLKHLLWLTDPEAVYEAALGLYDLNLAAIVALNSQKDPKEFLPFLKGLEELPPPVMRYTIDLRLQRYESALKHIVLAGDDYYEDCMNLLKNNPELFPLALQLFSDPVKRSQILEAWGDHLNAEKCFEDAARIYLSCSSLQKAQTAYRACADWRGVFTVAGLLKLGKREVLLLANDLCEEFQALGKPAEAAKISLEYLKDFSRAVDYLIMSREWEEALRIACMQEELDLLTPVKDACVECATALTSEYIEGLEKVGKYSARYLAVRQRRILFAAKIQSEDRSINYADYDALSESSTTFSEMSAYTTRTARESSASVSSSKASKARDMRRQRHKGGKIRPGSPGEELALVEYLKGMSLTESSQRELKSLIVTLIMLGLEEIACKLQSTADAYQISQQAAVRLAEETVTNDVLDEKTHTLENYMKRLKAPYVKALPRLSKALLPPLQVNDVVHELFEC</sequence>
<dbReference type="InterPro" id="IPR056165">
    <property type="entry name" value="Beta-prop_ELP1_2nd"/>
</dbReference>
<feature type="compositionally biased region" description="Basic residues" evidence="7">
    <location>
        <begin position="1202"/>
        <end position="1212"/>
    </location>
</feature>
<dbReference type="GO" id="GO:0005634">
    <property type="term" value="C:nucleus"/>
    <property type="evidence" value="ECO:0007669"/>
    <property type="project" value="UniProtKB-SubCell"/>
</dbReference>
<dbReference type="Pfam" id="PF23925">
    <property type="entry name" value="A-sol_ELP1"/>
    <property type="match status" value="1"/>
</dbReference>
<feature type="domain" description="ELP1 TPR" evidence="10">
    <location>
        <begin position="934"/>
        <end position="1095"/>
    </location>
</feature>
<dbReference type="Gene3D" id="1.25.40.470">
    <property type="match status" value="1"/>
</dbReference>
<keyword evidence="14" id="KW-1185">Reference proteome</keyword>
<dbReference type="PANTHER" id="PTHR12747">
    <property type="entry name" value="ELONGATOR COMPLEX PROTEIN 1"/>
    <property type="match status" value="1"/>
</dbReference>
<keyword evidence="6" id="KW-0539">Nucleus</keyword>
<dbReference type="Pfam" id="PF04762">
    <property type="entry name" value="Beta-prop_ELP1_1st"/>
    <property type="match status" value="2"/>
</dbReference>
<feature type="domain" description="ELP1 alpha-solenoid" evidence="11">
    <location>
        <begin position="707"/>
        <end position="925"/>
    </location>
</feature>
<evidence type="ECO:0000313" key="14">
    <source>
        <dbReference type="Proteomes" id="UP001055439"/>
    </source>
</evidence>
<dbReference type="InterPro" id="IPR006849">
    <property type="entry name" value="Elp1"/>
</dbReference>
<dbReference type="EMBL" id="CP097510">
    <property type="protein sequence ID" value="URE38689.1"/>
    <property type="molecule type" value="Genomic_DNA"/>
</dbReference>
<feature type="region of interest" description="Disordered" evidence="7">
    <location>
        <begin position="1185"/>
        <end position="1215"/>
    </location>
</feature>
<feature type="domain" description="ELP1 first N-terminal beta-propeller" evidence="8">
    <location>
        <begin position="165"/>
        <end position="321"/>
    </location>
</feature>
<evidence type="ECO:0000256" key="1">
    <source>
        <dbReference type="ARBA" id="ARBA00005043"/>
    </source>
</evidence>
<dbReference type="Pfam" id="PF23878">
    <property type="entry name" value="TPR_ELP1"/>
    <property type="match status" value="1"/>
</dbReference>
<dbReference type="InterPro" id="IPR015943">
    <property type="entry name" value="WD40/YVTN_repeat-like_dom_sf"/>
</dbReference>
<dbReference type="SUPFAM" id="SSF69322">
    <property type="entry name" value="Tricorn protease domain 2"/>
    <property type="match status" value="1"/>
</dbReference>
<dbReference type="PANTHER" id="PTHR12747:SF0">
    <property type="entry name" value="ELONGATOR COMPLEX PROTEIN 1"/>
    <property type="match status" value="1"/>
</dbReference>
<proteinExistence type="inferred from homology"/>
<gene>
    <name evidence="13" type="ORF">MUK42_06377</name>
</gene>
<dbReference type="GO" id="GO:0033588">
    <property type="term" value="C:elongator holoenzyme complex"/>
    <property type="evidence" value="ECO:0007669"/>
    <property type="project" value="InterPro"/>
</dbReference>
<dbReference type="InterPro" id="IPR056164">
    <property type="entry name" value="Beta-prop_ELP1_1st"/>
</dbReference>
<dbReference type="InterPro" id="IPR056167">
    <property type="entry name" value="A-sol_ELP1"/>
</dbReference>
<comment type="function">
    <text evidence="6">Component of the elongator complex which is required for multiple tRNA modifications, including mcm5U (5-methoxycarbonylmethyl uridine), mcm5s2U (5-methoxycarbonylmethyl-2-thiouridine), and ncm5U (5-carbamoylmethyl uridine). The elongator complex catalyzes formation of carboxymethyluridine in the wobble base at position 34 in tRNAs.</text>
</comment>
<dbReference type="InterPro" id="IPR056166">
    <property type="entry name" value="TPR_ELP1"/>
</dbReference>
<keyword evidence="4" id="KW-0819">tRNA processing</keyword>
<feature type="domain" description="ELP1 three-helical bundle" evidence="12">
    <location>
        <begin position="1107"/>
        <end position="1264"/>
    </location>
</feature>
<comment type="pathway">
    <text evidence="1">tRNA modification; 5-methoxycarbonylmethyl-2-thiouridine-tRNA biosynthesis.</text>
</comment>
<comment type="similarity">
    <text evidence="2 6">Belongs to the ELP1/IKA1 family.</text>
</comment>
<evidence type="ECO:0000256" key="3">
    <source>
        <dbReference type="ARBA" id="ARBA00022490"/>
    </source>
</evidence>
<evidence type="ECO:0000259" key="11">
    <source>
        <dbReference type="Pfam" id="PF23925"/>
    </source>
</evidence>
<feature type="domain" description="ELP1 first N-terminal beta-propeller" evidence="8">
    <location>
        <begin position="1"/>
        <end position="153"/>
    </location>
</feature>
<dbReference type="PIRSF" id="PIRSF017233">
    <property type="entry name" value="IKAP"/>
    <property type="match status" value="1"/>
</dbReference>
<evidence type="ECO:0000256" key="7">
    <source>
        <dbReference type="SAM" id="MobiDB-lite"/>
    </source>
</evidence>
<accession>A0A9E7L5M8</accession>
<evidence type="ECO:0000256" key="6">
    <source>
        <dbReference type="PIRNR" id="PIRNR017233"/>
    </source>
</evidence>
<dbReference type="Pfam" id="PF23797">
    <property type="entry name" value="Beta-prop_ELP1_2nd"/>
    <property type="match status" value="1"/>
</dbReference>
<reference evidence="13" key="1">
    <citation type="submission" date="2022-05" db="EMBL/GenBank/DDBJ databases">
        <title>The Musa troglodytarum L. genome provides insights into the mechanism of non-climacteric behaviour and enrichment of carotenoids.</title>
        <authorList>
            <person name="Wang J."/>
        </authorList>
    </citation>
    <scope>NUCLEOTIDE SEQUENCE</scope>
    <source>
        <tissue evidence="13">Leaf</tissue>
    </source>
</reference>
<dbReference type="OrthoDB" id="40048at2759"/>
<evidence type="ECO:0000259" key="12">
    <source>
        <dbReference type="Pfam" id="PF23936"/>
    </source>
</evidence>
<evidence type="ECO:0000256" key="5">
    <source>
        <dbReference type="ARBA" id="ARBA00029535"/>
    </source>
</evidence>